<evidence type="ECO:0000256" key="4">
    <source>
        <dbReference type="ARBA" id="ARBA00022656"/>
    </source>
</evidence>
<dbReference type="GO" id="GO:0030598">
    <property type="term" value="F:rRNA N-glycosylase activity"/>
    <property type="evidence" value="ECO:0007669"/>
    <property type="project" value="UniProtKB-EC"/>
</dbReference>
<keyword evidence="4 8" id="KW-0800">Toxin</keyword>
<evidence type="ECO:0000256" key="7">
    <source>
        <dbReference type="ARBA" id="ARBA00023193"/>
    </source>
</evidence>
<evidence type="ECO:0000313" key="10">
    <source>
        <dbReference type="EMBL" id="ABA96584.1"/>
    </source>
</evidence>
<sequence length="331" mass="38233">MAWNTLYENAEMLLKYYEVFVCQLGTILQGLHHIDIDVTDPTQGGYTTALNSIRERDQERAGQNTFHGVAITSLNKQWRRINLVHQDRPTVSLLIDESNGYLVGFRRGDGTWMHFNDQELPNVPGTEQRVPGIPIQLSSSYMNLIKDNERPYFSVGRQSLRHSYFVLLNYDAEVDLRSAMMKRQRKALTQLIILFCEAARIRPVLEFISEAMSTEDTTPLDETLWTWIKNWSTLSRFALHCRRCERDATPLDPNEIKHVSPYGITSREQVLEVVARGILFIVCVCCGLTWNTFSMLLFNSLMIFERKKCDDNGCDRCGENVVFLMILKLIH</sequence>
<keyword evidence="5 8" id="KW-0378">Hydrolase</keyword>
<gene>
    <name evidence="10" type="ordered locus">LOC_Os12g07520</name>
</gene>
<dbReference type="PANTHER" id="PTHR33453:SF9">
    <property type="entry name" value="ALBUMIN B-32"/>
    <property type="match status" value="1"/>
</dbReference>
<keyword evidence="7 8" id="KW-0652">Protein synthesis inhibitor</keyword>
<evidence type="ECO:0000256" key="1">
    <source>
        <dbReference type="ARBA" id="ARBA00000237"/>
    </source>
</evidence>
<evidence type="ECO:0000256" key="8">
    <source>
        <dbReference type="RuleBase" id="RU004915"/>
    </source>
</evidence>
<dbReference type="InterPro" id="IPR036041">
    <property type="entry name" value="Ribosome-inact_prot_sf"/>
</dbReference>
<reference evidence="10" key="3">
    <citation type="submission" date="2006-01" db="EMBL/GenBank/DDBJ databases">
        <authorList>
            <person name="Buell R."/>
        </authorList>
    </citation>
    <scope>NUCLEOTIDE SEQUENCE</scope>
</reference>
<keyword evidence="9" id="KW-0812">Transmembrane</keyword>
<evidence type="ECO:0000256" key="3">
    <source>
        <dbReference type="ARBA" id="ARBA00012001"/>
    </source>
</evidence>
<dbReference type="EMBL" id="DP000011">
    <property type="protein sequence ID" value="ABA96584.1"/>
    <property type="molecule type" value="Genomic_DNA"/>
</dbReference>
<reference evidence="10" key="1">
    <citation type="journal article" date="2005" name="BMC Biol.">
        <title>The sequence of rice chromosomes 11 and 12, rich in disease resistance genes and recent gene duplications.</title>
        <authorList>
            <consortium name="The rice chromosomes 11 and 12 sequencing consortia"/>
        </authorList>
    </citation>
    <scope>NUCLEOTIDE SEQUENCE [LARGE SCALE GENOMIC DNA]</scope>
</reference>
<dbReference type="GO" id="GO:0006952">
    <property type="term" value="P:defense response"/>
    <property type="evidence" value="ECO:0007669"/>
    <property type="project" value="UniProtKB-KW"/>
</dbReference>
<dbReference type="GO" id="GO:0090729">
    <property type="term" value="F:toxin activity"/>
    <property type="evidence" value="ECO:0007669"/>
    <property type="project" value="UniProtKB-KW"/>
</dbReference>
<evidence type="ECO:0000256" key="5">
    <source>
        <dbReference type="ARBA" id="ARBA00022801"/>
    </source>
</evidence>
<dbReference type="AlphaFoldDB" id="Q2QX14"/>
<keyword evidence="6 8" id="KW-0611">Plant defense</keyword>
<dbReference type="EC" id="3.2.2.22" evidence="3 8"/>
<evidence type="ECO:0000256" key="9">
    <source>
        <dbReference type="SAM" id="Phobius"/>
    </source>
</evidence>
<dbReference type="GO" id="GO:0017148">
    <property type="term" value="P:negative regulation of translation"/>
    <property type="evidence" value="ECO:0007669"/>
    <property type="project" value="UniProtKB-KW"/>
</dbReference>
<dbReference type="SUPFAM" id="SSF56371">
    <property type="entry name" value="Ribosome inactivating proteins (RIP)"/>
    <property type="match status" value="1"/>
</dbReference>
<dbReference type="InterPro" id="IPR016138">
    <property type="entry name" value="Ribosome_inactivat_prot_sub1"/>
</dbReference>
<evidence type="ECO:0000256" key="2">
    <source>
        <dbReference type="ARBA" id="ARBA00008544"/>
    </source>
</evidence>
<proteinExistence type="inferred from homology"/>
<dbReference type="Pfam" id="PF00161">
    <property type="entry name" value="RIP"/>
    <property type="match status" value="1"/>
</dbReference>
<accession>Q2QX14</accession>
<organism evidence="10">
    <name type="scientific">Oryza sativa subsp. japonica</name>
    <name type="common">Rice</name>
    <dbReference type="NCBI Taxonomy" id="39947"/>
    <lineage>
        <taxon>Eukaryota</taxon>
        <taxon>Viridiplantae</taxon>
        <taxon>Streptophyta</taxon>
        <taxon>Embryophyta</taxon>
        <taxon>Tracheophyta</taxon>
        <taxon>Spermatophyta</taxon>
        <taxon>Magnoliopsida</taxon>
        <taxon>Liliopsida</taxon>
        <taxon>Poales</taxon>
        <taxon>Poaceae</taxon>
        <taxon>BOP clade</taxon>
        <taxon>Oryzoideae</taxon>
        <taxon>Oryzeae</taxon>
        <taxon>Oryzinae</taxon>
        <taxon>Oryza</taxon>
        <taxon>Oryza sativa</taxon>
    </lineage>
</organism>
<dbReference type="Gene3D" id="3.40.420.10">
    <property type="entry name" value="Ricin (A subunit), domain 1"/>
    <property type="match status" value="1"/>
</dbReference>
<protein>
    <recommendedName>
        <fullName evidence="3 8">rRNA N-glycosylase</fullName>
        <ecNumber evidence="3 8">3.2.2.22</ecNumber>
    </recommendedName>
</protein>
<evidence type="ECO:0000256" key="6">
    <source>
        <dbReference type="ARBA" id="ARBA00022821"/>
    </source>
</evidence>
<keyword evidence="9" id="KW-0472">Membrane</keyword>
<keyword evidence="9" id="KW-1133">Transmembrane helix</keyword>
<comment type="similarity">
    <text evidence="2">Belongs to the ribosome-inactivating protein family. Type 1 RIP subfamily.</text>
</comment>
<name>Q2QX14_ORYSJ</name>
<dbReference type="InterPro" id="IPR001574">
    <property type="entry name" value="Ribosome_inactivat_prot"/>
</dbReference>
<dbReference type="PANTHER" id="PTHR33453">
    <property type="match status" value="1"/>
</dbReference>
<comment type="catalytic activity">
    <reaction evidence="1 8">
        <text>Endohydrolysis of the N-glycosidic bond at one specific adenosine on the 28S rRNA.</text>
        <dbReference type="EC" id="3.2.2.22"/>
    </reaction>
</comment>
<reference evidence="10" key="2">
    <citation type="submission" date="2005-04" db="EMBL/GenBank/DDBJ databases">
        <authorList>
            <person name="Buell C.R."/>
            <person name="Wing R.A."/>
            <person name="McCombie W.A."/>
            <person name="Ouyang S."/>
        </authorList>
    </citation>
    <scope>NUCLEOTIDE SEQUENCE</scope>
</reference>
<feature type="transmembrane region" description="Helical" evidence="9">
    <location>
        <begin position="277"/>
        <end position="298"/>
    </location>
</feature>